<keyword evidence="2" id="KW-1185">Reference proteome</keyword>
<sequence length="154" mass="17179">MGITQLFCISLWLIWKHSNQKVFNQTAFDTIVFSKKASLFVEEFNSANPPRMSSPVCAVPKWSLPPIGLFKINVDAGCFKDGTTGWGLVVRNSAGLVLFAETKIDEVLVSPLLAECMGLRWTRGALLGIWINNSSILQLKLMLKQLLKDNMVHL</sequence>
<dbReference type="PANTHER" id="PTHR47074:SF11">
    <property type="entry name" value="REVERSE TRANSCRIPTASE-LIKE PROTEIN"/>
    <property type="match status" value="1"/>
</dbReference>
<protein>
    <submittedName>
        <fullName evidence="1">RNA-directed DNA polymerase (Reverse transcriptase)</fullName>
    </submittedName>
</protein>
<dbReference type="PANTHER" id="PTHR47074">
    <property type="entry name" value="BNAC02G40300D PROTEIN"/>
    <property type="match status" value="1"/>
</dbReference>
<comment type="caution">
    <text evidence="1">The sequence shown here is derived from an EMBL/GenBank/DDBJ whole genome shotgun (WGS) entry which is preliminary data.</text>
</comment>
<reference evidence="1 2" key="1">
    <citation type="journal article" date="2018" name="Front. Plant Sci.">
        <title>Red Clover (Trifolium pratense) and Zigzag Clover (T. medium) - A Picture of Genomic Similarities and Differences.</title>
        <authorList>
            <person name="Dluhosova J."/>
            <person name="Istvanek J."/>
            <person name="Nedelnik J."/>
            <person name="Repkova J."/>
        </authorList>
    </citation>
    <scope>NUCLEOTIDE SEQUENCE [LARGE SCALE GENOMIC DNA]</scope>
    <source>
        <strain evidence="2">cv. 10/8</strain>
        <tissue evidence="1">Leaf</tissue>
    </source>
</reference>
<evidence type="ECO:0000313" key="2">
    <source>
        <dbReference type="Proteomes" id="UP000265520"/>
    </source>
</evidence>
<proteinExistence type="predicted"/>
<dbReference type="AlphaFoldDB" id="A0A392MYB6"/>
<gene>
    <name evidence="1" type="ORF">A2U01_0013476</name>
</gene>
<keyword evidence="1" id="KW-0548">Nucleotidyltransferase</keyword>
<dbReference type="EMBL" id="LXQA010022891">
    <property type="protein sequence ID" value="MCH92536.1"/>
    <property type="molecule type" value="Genomic_DNA"/>
</dbReference>
<organism evidence="1 2">
    <name type="scientific">Trifolium medium</name>
    <dbReference type="NCBI Taxonomy" id="97028"/>
    <lineage>
        <taxon>Eukaryota</taxon>
        <taxon>Viridiplantae</taxon>
        <taxon>Streptophyta</taxon>
        <taxon>Embryophyta</taxon>
        <taxon>Tracheophyta</taxon>
        <taxon>Spermatophyta</taxon>
        <taxon>Magnoliopsida</taxon>
        <taxon>eudicotyledons</taxon>
        <taxon>Gunneridae</taxon>
        <taxon>Pentapetalae</taxon>
        <taxon>rosids</taxon>
        <taxon>fabids</taxon>
        <taxon>Fabales</taxon>
        <taxon>Fabaceae</taxon>
        <taxon>Papilionoideae</taxon>
        <taxon>50 kb inversion clade</taxon>
        <taxon>NPAAA clade</taxon>
        <taxon>Hologalegina</taxon>
        <taxon>IRL clade</taxon>
        <taxon>Trifolieae</taxon>
        <taxon>Trifolium</taxon>
    </lineage>
</organism>
<name>A0A392MYB6_9FABA</name>
<evidence type="ECO:0000313" key="1">
    <source>
        <dbReference type="EMBL" id="MCH92536.1"/>
    </source>
</evidence>
<keyword evidence="1" id="KW-0695">RNA-directed DNA polymerase</keyword>
<keyword evidence="1" id="KW-0808">Transferase</keyword>
<dbReference type="Proteomes" id="UP000265520">
    <property type="component" value="Unassembled WGS sequence"/>
</dbReference>
<accession>A0A392MYB6</accession>
<dbReference type="InterPro" id="IPR052929">
    <property type="entry name" value="RNase_H-like_EbsB-rel"/>
</dbReference>
<dbReference type="GO" id="GO:0003964">
    <property type="term" value="F:RNA-directed DNA polymerase activity"/>
    <property type="evidence" value="ECO:0007669"/>
    <property type="project" value="UniProtKB-KW"/>
</dbReference>